<protein>
    <recommendedName>
        <fullName evidence="5">Secreted protein</fullName>
    </recommendedName>
</protein>
<dbReference type="Proteomes" id="UP000076874">
    <property type="component" value="Unassembled WGS sequence"/>
</dbReference>
<feature type="region of interest" description="Disordered" evidence="1">
    <location>
        <begin position="29"/>
        <end position="54"/>
    </location>
</feature>
<name>A0A162ML21_9HYPO</name>
<comment type="caution">
    <text evidence="3">The sequence shown here is derived from an EMBL/GenBank/DDBJ whole genome shotgun (WGS) entry which is preliminary data.</text>
</comment>
<dbReference type="EMBL" id="AZHD01000005">
    <property type="protein sequence ID" value="OAA63520.1"/>
    <property type="molecule type" value="Genomic_DNA"/>
</dbReference>
<reference evidence="3 4" key="1">
    <citation type="journal article" date="2016" name="Genome Biol. Evol.">
        <title>Divergent and convergent evolution of fungal pathogenicity.</title>
        <authorList>
            <person name="Shang Y."/>
            <person name="Xiao G."/>
            <person name="Zheng P."/>
            <person name="Cen K."/>
            <person name="Zhan S."/>
            <person name="Wang C."/>
        </authorList>
    </citation>
    <scope>NUCLEOTIDE SEQUENCE [LARGE SCALE GENOMIC DNA]</scope>
    <source>
        <strain evidence="3 4">RCEF 264</strain>
    </source>
</reference>
<feature type="signal peptide" evidence="2">
    <location>
        <begin position="1"/>
        <end position="28"/>
    </location>
</feature>
<dbReference type="AlphaFoldDB" id="A0A162ML21"/>
<evidence type="ECO:0000256" key="1">
    <source>
        <dbReference type="SAM" id="MobiDB-lite"/>
    </source>
</evidence>
<evidence type="ECO:0000313" key="4">
    <source>
        <dbReference type="Proteomes" id="UP000076874"/>
    </source>
</evidence>
<accession>A0A162ML21</accession>
<keyword evidence="4" id="KW-1185">Reference proteome</keyword>
<evidence type="ECO:0000313" key="3">
    <source>
        <dbReference type="EMBL" id="OAA63520.1"/>
    </source>
</evidence>
<feature type="chain" id="PRO_5007837370" description="Secreted protein" evidence="2">
    <location>
        <begin position="29"/>
        <end position="157"/>
    </location>
</feature>
<evidence type="ECO:0000256" key="2">
    <source>
        <dbReference type="SAM" id="SignalP"/>
    </source>
</evidence>
<gene>
    <name evidence="3" type="ORF">SPI_03683</name>
</gene>
<proteinExistence type="predicted"/>
<organism evidence="3 4">
    <name type="scientific">Niveomyces insectorum RCEF 264</name>
    <dbReference type="NCBI Taxonomy" id="1081102"/>
    <lineage>
        <taxon>Eukaryota</taxon>
        <taxon>Fungi</taxon>
        <taxon>Dikarya</taxon>
        <taxon>Ascomycota</taxon>
        <taxon>Pezizomycotina</taxon>
        <taxon>Sordariomycetes</taxon>
        <taxon>Hypocreomycetidae</taxon>
        <taxon>Hypocreales</taxon>
        <taxon>Cordycipitaceae</taxon>
        <taxon>Niveomyces</taxon>
    </lineage>
</organism>
<evidence type="ECO:0008006" key="5">
    <source>
        <dbReference type="Google" id="ProtNLM"/>
    </source>
</evidence>
<keyword evidence="2" id="KW-0732">Signal</keyword>
<sequence>MGHSTHRAPSQRLCCLFSAALVTVPCRPSPTATQGRGQRPLLSGGGDSSFEDEDTKPVLPGSVFVLKASIVSAEWTFNKAIHKEWLPASKTEPVPSFPATTVGFDNTARTSTATAVQHFQFQNQRKTGLRKPRAHKDKCLVYDIGQPGSTGASRPPF</sequence>